<dbReference type="Proteomes" id="UP000225277">
    <property type="component" value="Unassembled WGS sequence"/>
</dbReference>
<dbReference type="OrthoDB" id="3648309at2759"/>
<dbReference type="InterPro" id="IPR000791">
    <property type="entry name" value="Gpr1/Fun34/SatP-like"/>
</dbReference>
<reference evidence="8 9" key="1">
    <citation type="submission" date="2016-03" db="EMBL/GenBank/DDBJ databases">
        <authorList>
            <person name="Ploux O."/>
        </authorList>
    </citation>
    <scope>NUCLEOTIDE SEQUENCE [LARGE SCALE GENOMIC DNA]</scope>
    <source>
        <strain evidence="8 9">URUG2</strain>
    </source>
</reference>
<proteinExistence type="inferred from homology"/>
<evidence type="ECO:0000256" key="2">
    <source>
        <dbReference type="ARBA" id="ARBA00005587"/>
    </source>
</evidence>
<feature type="transmembrane region" description="Helical" evidence="7">
    <location>
        <begin position="66"/>
        <end position="86"/>
    </location>
</feature>
<dbReference type="EMBL" id="FJUY01000020">
    <property type="protein sequence ID" value="CZT24254.1"/>
    <property type="molecule type" value="Genomic_DNA"/>
</dbReference>
<sequence>MTDKNLENGHHVDYANAPYSQGNGASLQQTATNTTLTNEQFERLYLSPRNQPVAGNLRKTFANPTVLGVAGFAVGLTPLSAQLMGWRGAGGGTGDSQATVGATVWFGGMCLIIAGILEFFLGNTFPFLVFVTYGAHFLTYGVTFIPAWNAVSAYNGGSPYAEGTQEQTAAFAAGFAFYACTLCVLSFIFLIASLRTNLVFFLVFVAATIGFGLAAGAFWNIAEGKTALGLRLVVGAGGSFWGAAMLGWYLLAALLFQIMEMPFPELPIVDLSEIIKAKKSKVV</sequence>
<evidence type="ECO:0000313" key="9">
    <source>
        <dbReference type="Proteomes" id="UP000225277"/>
    </source>
</evidence>
<evidence type="ECO:0000256" key="7">
    <source>
        <dbReference type="SAM" id="Phobius"/>
    </source>
</evidence>
<dbReference type="RefSeq" id="XP_023630978.1">
    <property type="nucleotide sequence ID" value="XM_023775210.1"/>
</dbReference>
<keyword evidence="3 7" id="KW-0812">Transmembrane</keyword>
<dbReference type="InterPro" id="IPR051633">
    <property type="entry name" value="AceTr"/>
</dbReference>
<feature type="transmembrane region" description="Helical" evidence="7">
    <location>
        <begin position="127"/>
        <end position="148"/>
    </location>
</feature>
<dbReference type="GeneID" id="35605029"/>
<feature type="transmembrane region" description="Helical" evidence="7">
    <location>
        <begin position="198"/>
        <end position="222"/>
    </location>
</feature>
<dbReference type="GO" id="GO:0005886">
    <property type="term" value="C:plasma membrane"/>
    <property type="evidence" value="ECO:0007669"/>
    <property type="project" value="TreeGrafter"/>
</dbReference>
<evidence type="ECO:0000256" key="4">
    <source>
        <dbReference type="ARBA" id="ARBA00022989"/>
    </source>
</evidence>
<comment type="subcellular location">
    <subcellularLocation>
        <location evidence="1">Membrane</location>
        <topology evidence="1">Multi-pass membrane protein</topology>
    </subcellularLocation>
</comment>
<keyword evidence="9" id="KW-1185">Reference proteome</keyword>
<dbReference type="GO" id="GO:0015123">
    <property type="term" value="F:acetate transmembrane transporter activity"/>
    <property type="evidence" value="ECO:0007669"/>
    <property type="project" value="TreeGrafter"/>
</dbReference>
<evidence type="ECO:0000256" key="1">
    <source>
        <dbReference type="ARBA" id="ARBA00004141"/>
    </source>
</evidence>
<dbReference type="AlphaFoldDB" id="A0A2D3VN27"/>
<feature type="region of interest" description="Disordered" evidence="6">
    <location>
        <begin position="1"/>
        <end position="26"/>
    </location>
</feature>
<feature type="transmembrane region" description="Helical" evidence="7">
    <location>
        <begin position="98"/>
        <end position="120"/>
    </location>
</feature>
<comment type="similarity">
    <text evidence="2">Belongs to the acetate uptake transporter (AceTr) (TC 2.A.96) family.</text>
</comment>
<dbReference type="PANTHER" id="PTHR31123:SF4">
    <property type="entry name" value="PROTEIN ALCS"/>
    <property type="match status" value="1"/>
</dbReference>
<dbReference type="Pfam" id="PF01184">
    <property type="entry name" value="Gpr1_Fun34_YaaH"/>
    <property type="match status" value="1"/>
</dbReference>
<evidence type="ECO:0000256" key="6">
    <source>
        <dbReference type="SAM" id="MobiDB-lite"/>
    </source>
</evidence>
<feature type="transmembrane region" description="Helical" evidence="7">
    <location>
        <begin position="168"/>
        <end position="191"/>
    </location>
</feature>
<evidence type="ECO:0000313" key="8">
    <source>
        <dbReference type="EMBL" id="CZT24254.1"/>
    </source>
</evidence>
<protein>
    <submittedName>
        <fullName evidence="8">Related to Y.lipolytica GPR1 protein and Fun34p</fullName>
    </submittedName>
</protein>
<evidence type="ECO:0000256" key="3">
    <source>
        <dbReference type="ARBA" id="ARBA00022692"/>
    </source>
</evidence>
<accession>A0A2D3VN27</accession>
<evidence type="ECO:0000256" key="5">
    <source>
        <dbReference type="ARBA" id="ARBA00023136"/>
    </source>
</evidence>
<name>A0A2D3VN27_9PEZI</name>
<feature type="transmembrane region" description="Helical" evidence="7">
    <location>
        <begin position="228"/>
        <end position="256"/>
    </location>
</feature>
<gene>
    <name evidence="8" type="ORF">RCC_09973</name>
</gene>
<keyword evidence="4 7" id="KW-1133">Transmembrane helix</keyword>
<keyword evidence="5 7" id="KW-0472">Membrane</keyword>
<dbReference type="PANTHER" id="PTHR31123">
    <property type="entry name" value="ACCUMULATION OF DYADS PROTEIN 2-RELATED"/>
    <property type="match status" value="1"/>
</dbReference>
<organism evidence="8 9">
    <name type="scientific">Ramularia collo-cygni</name>
    <dbReference type="NCBI Taxonomy" id="112498"/>
    <lineage>
        <taxon>Eukaryota</taxon>
        <taxon>Fungi</taxon>
        <taxon>Dikarya</taxon>
        <taxon>Ascomycota</taxon>
        <taxon>Pezizomycotina</taxon>
        <taxon>Dothideomycetes</taxon>
        <taxon>Dothideomycetidae</taxon>
        <taxon>Mycosphaerellales</taxon>
        <taxon>Mycosphaerellaceae</taxon>
        <taxon>Ramularia</taxon>
    </lineage>
</organism>
<feature type="compositionally biased region" description="Basic and acidic residues" evidence="6">
    <location>
        <begin position="1"/>
        <end position="13"/>
    </location>
</feature>